<gene>
    <name evidence="2" type="ORF">WT44_13710</name>
</gene>
<dbReference type="Proteomes" id="UP000068603">
    <property type="component" value="Unassembled WGS sequence"/>
</dbReference>
<evidence type="ECO:0000313" key="2">
    <source>
        <dbReference type="EMBL" id="KWA62680.1"/>
    </source>
</evidence>
<evidence type="ECO:0000313" key="3">
    <source>
        <dbReference type="Proteomes" id="UP000068603"/>
    </source>
</evidence>
<keyword evidence="1" id="KW-0472">Membrane</keyword>
<protein>
    <submittedName>
        <fullName evidence="2">Uncharacterized protein</fullName>
    </submittedName>
</protein>
<evidence type="ECO:0000256" key="1">
    <source>
        <dbReference type="SAM" id="Phobius"/>
    </source>
</evidence>
<sequence>MFLRGLSRRLRQSKSKELNMMTRSETLFQIGYSIRLEKMQAMFLVRTDRFVNFAQILLGAAVITTAAPVATGIAVAALAAFSFIYQPGAKSTQALAQKQKYEQLFACASSISDEQLFQKYCALQETDSQVIGSLMNPAHMGELVRLGETPDFQLTWLERIFAFIAGDLPRPN</sequence>
<name>A0A119W480_9BURK</name>
<organism evidence="2">
    <name type="scientific">Burkholderia stagnalis</name>
    <dbReference type="NCBI Taxonomy" id="1503054"/>
    <lineage>
        <taxon>Bacteria</taxon>
        <taxon>Pseudomonadati</taxon>
        <taxon>Pseudomonadota</taxon>
        <taxon>Betaproteobacteria</taxon>
        <taxon>Burkholderiales</taxon>
        <taxon>Burkholderiaceae</taxon>
        <taxon>Burkholderia</taxon>
        <taxon>Burkholderia cepacia complex</taxon>
    </lineage>
</organism>
<proteinExistence type="predicted"/>
<comment type="caution">
    <text evidence="2">The sequence shown here is derived from an EMBL/GenBank/DDBJ whole genome shotgun (WGS) entry which is preliminary data.</text>
</comment>
<keyword evidence="1" id="KW-1133">Transmembrane helix</keyword>
<reference evidence="2 3" key="1">
    <citation type="submission" date="2015-11" db="EMBL/GenBank/DDBJ databases">
        <title>Expanding the genomic diversity of Burkholderia species for the development of highly accurate diagnostics.</title>
        <authorList>
            <person name="Sahl J."/>
            <person name="Keim P."/>
            <person name="Wagner D."/>
        </authorList>
    </citation>
    <scope>NUCLEOTIDE SEQUENCE [LARGE SCALE GENOMIC DNA]</scope>
    <source>
        <strain evidence="2 3">MSMB1960WGS</strain>
    </source>
</reference>
<dbReference type="AlphaFoldDB" id="A0A119W480"/>
<dbReference type="EMBL" id="LPHB01000040">
    <property type="protein sequence ID" value="KWA62680.1"/>
    <property type="molecule type" value="Genomic_DNA"/>
</dbReference>
<feature type="transmembrane region" description="Helical" evidence="1">
    <location>
        <begin position="56"/>
        <end position="85"/>
    </location>
</feature>
<accession>A0A119W480</accession>
<keyword evidence="1" id="KW-0812">Transmembrane</keyword>